<dbReference type="Gene3D" id="2.60.40.3110">
    <property type="match status" value="1"/>
</dbReference>
<dbReference type="GO" id="GO:0015473">
    <property type="term" value="F:fimbrial usher porin activity"/>
    <property type="evidence" value="ECO:0007669"/>
    <property type="project" value="InterPro"/>
</dbReference>
<evidence type="ECO:0000256" key="9">
    <source>
        <dbReference type="RuleBase" id="RU003884"/>
    </source>
</evidence>
<evidence type="ECO:0000256" key="3">
    <source>
        <dbReference type="ARBA" id="ARBA00022448"/>
    </source>
</evidence>
<protein>
    <submittedName>
        <fullName evidence="11">Putative outer membrane usher protein ElfC</fullName>
    </submittedName>
</protein>
<accession>A0A5E6TWA2</accession>
<evidence type="ECO:0000259" key="10">
    <source>
        <dbReference type="Pfam" id="PF13954"/>
    </source>
</evidence>
<dbReference type="GO" id="GO:0009279">
    <property type="term" value="C:cell outer membrane"/>
    <property type="evidence" value="ECO:0007669"/>
    <property type="project" value="UniProtKB-SubCell"/>
</dbReference>
<evidence type="ECO:0000313" key="11">
    <source>
        <dbReference type="EMBL" id="VVM96802.1"/>
    </source>
</evidence>
<dbReference type="SUPFAM" id="SSF141729">
    <property type="entry name" value="FimD N-terminal domain-like"/>
    <property type="match status" value="1"/>
</dbReference>
<dbReference type="InterPro" id="IPR025885">
    <property type="entry name" value="PapC_N"/>
</dbReference>
<dbReference type="PANTHER" id="PTHR30451">
    <property type="entry name" value="OUTER MEMBRANE USHER PROTEIN"/>
    <property type="match status" value="1"/>
</dbReference>
<reference evidence="11 12" key="1">
    <citation type="submission" date="2019-09" db="EMBL/GenBank/DDBJ databases">
        <authorList>
            <person name="Chandra G."/>
            <person name="Truman W A."/>
        </authorList>
    </citation>
    <scope>NUCLEOTIDE SEQUENCE [LARGE SCALE GENOMIC DNA]</scope>
    <source>
        <strain evidence="11">PS645</strain>
    </source>
</reference>
<proteinExistence type="inferred from homology"/>
<keyword evidence="7 9" id="KW-0472">Membrane</keyword>
<keyword evidence="4 9" id="KW-1029">Fimbrium biogenesis</keyword>
<evidence type="ECO:0000313" key="12">
    <source>
        <dbReference type="Proteomes" id="UP000325607"/>
    </source>
</evidence>
<evidence type="ECO:0000256" key="1">
    <source>
        <dbReference type="ARBA" id="ARBA00004571"/>
    </source>
</evidence>
<evidence type="ECO:0000256" key="2">
    <source>
        <dbReference type="ARBA" id="ARBA00008064"/>
    </source>
</evidence>
<keyword evidence="6" id="KW-0732">Signal</keyword>
<dbReference type="InterPro" id="IPR018030">
    <property type="entry name" value="Fimbrial_membr_usher_CS"/>
</dbReference>
<dbReference type="Pfam" id="PF00577">
    <property type="entry name" value="Usher"/>
    <property type="match status" value="1"/>
</dbReference>
<dbReference type="InterPro" id="IPR000015">
    <property type="entry name" value="Fimb_usher"/>
</dbReference>
<dbReference type="Proteomes" id="UP000325607">
    <property type="component" value="Unassembled WGS sequence"/>
</dbReference>
<dbReference type="Pfam" id="PF13954">
    <property type="entry name" value="PapC_N"/>
    <property type="match status" value="1"/>
</dbReference>
<dbReference type="PROSITE" id="PS01151">
    <property type="entry name" value="FIMBRIAL_USHER"/>
    <property type="match status" value="1"/>
</dbReference>
<evidence type="ECO:0000256" key="8">
    <source>
        <dbReference type="ARBA" id="ARBA00023237"/>
    </source>
</evidence>
<comment type="subcellular location">
    <subcellularLocation>
        <location evidence="1 9">Cell outer membrane</location>
        <topology evidence="1 9">Multi-pass membrane protein</topology>
    </subcellularLocation>
</comment>
<dbReference type="GO" id="GO:0009297">
    <property type="term" value="P:pilus assembly"/>
    <property type="evidence" value="ECO:0007669"/>
    <property type="project" value="InterPro"/>
</dbReference>
<evidence type="ECO:0000256" key="4">
    <source>
        <dbReference type="ARBA" id="ARBA00022558"/>
    </source>
</evidence>
<keyword evidence="8 9" id="KW-0998">Cell outer membrane</keyword>
<gene>
    <name evidence="11" type="primary">elfC</name>
    <name evidence="11" type="ORF">PS645_03082</name>
</gene>
<sequence length="405" mass="44168">MPLSYGRLRAPDRLHLIRLFVLGVSSASIAEAGASQPTAALQFQSGFLRQSPGHASNAGDLALNALARQNDLGAGIYRVDIKVNQAYFDQREIEFVLSPQGDRLLPCFSAELLGQMGVRLDTLAEPGLLQTRCVDLLALIPSAEVDFDGAQLSLAVAIPQIAMRRDAAGRIDPERWDHGINAAFVSYQASAQQGTSRYRHRTNSDDLYLNSGINLGAWRLRSNQSLRRNDQGDREWSRAYTYAQRDLPGAYGNLTLGETFTRGDVFRSVPIKGLVVGSDLGMLPDVMQGYAPVIRGVAQTRAKLEILQSGYPIYSTYVSPGPYEIDDLSILGGSGELEIVLTEADGQVRRFTQSYATLSNCCARVSGATAAPWVATTAPMISTNRCSGRAPWPWERSGIRHSMEV</sequence>
<dbReference type="EMBL" id="CABVGX010000023">
    <property type="protein sequence ID" value="VVM96802.1"/>
    <property type="molecule type" value="Genomic_DNA"/>
</dbReference>
<dbReference type="PANTHER" id="PTHR30451:SF21">
    <property type="entry name" value="FIMBRIAL USHER DOMAIN-CONTAINING PROTEIN YDET-RELATED"/>
    <property type="match status" value="1"/>
</dbReference>
<dbReference type="InterPro" id="IPR037224">
    <property type="entry name" value="PapC_N_sf"/>
</dbReference>
<dbReference type="AlphaFoldDB" id="A0A5E6TWA2"/>
<keyword evidence="3 9" id="KW-0813">Transport</keyword>
<evidence type="ECO:0000256" key="5">
    <source>
        <dbReference type="ARBA" id="ARBA00022692"/>
    </source>
</evidence>
<keyword evidence="5 9" id="KW-0812">Transmembrane</keyword>
<evidence type="ECO:0000256" key="6">
    <source>
        <dbReference type="ARBA" id="ARBA00022729"/>
    </source>
</evidence>
<name>A0A5E6TWA2_PSEFL</name>
<organism evidence="11 12">
    <name type="scientific">Pseudomonas fluorescens</name>
    <dbReference type="NCBI Taxonomy" id="294"/>
    <lineage>
        <taxon>Bacteria</taxon>
        <taxon>Pseudomonadati</taxon>
        <taxon>Pseudomonadota</taxon>
        <taxon>Gammaproteobacteria</taxon>
        <taxon>Pseudomonadales</taxon>
        <taxon>Pseudomonadaceae</taxon>
        <taxon>Pseudomonas</taxon>
    </lineage>
</organism>
<feature type="domain" description="PapC N-terminal" evidence="10">
    <location>
        <begin position="42"/>
        <end position="190"/>
    </location>
</feature>
<evidence type="ECO:0000256" key="7">
    <source>
        <dbReference type="ARBA" id="ARBA00023136"/>
    </source>
</evidence>
<comment type="similarity">
    <text evidence="2 9">Belongs to the fimbrial export usher family.</text>
</comment>
<dbReference type="Gene3D" id="3.10.20.410">
    <property type="match status" value="1"/>
</dbReference>